<evidence type="ECO:0000313" key="6">
    <source>
        <dbReference type="EMBL" id="KAL3764616.1"/>
    </source>
</evidence>
<keyword evidence="2" id="KW-0479">Metal-binding</keyword>
<evidence type="ECO:0000256" key="4">
    <source>
        <dbReference type="SAM" id="MobiDB-lite"/>
    </source>
</evidence>
<feature type="domain" description="CENP-V/GFA" evidence="5">
    <location>
        <begin position="681"/>
        <end position="712"/>
    </location>
</feature>
<name>A0ABD3MRP0_9STRA</name>
<dbReference type="AlphaFoldDB" id="A0ABD3MRP0"/>
<protein>
    <recommendedName>
        <fullName evidence="5">CENP-V/GFA domain-containing protein</fullName>
    </recommendedName>
</protein>
<proteinExistence type="inferred from homology"/>
<evidence type="ECO:0000259" key="5">
    <source>
        <dbReference type="Pfam" id="PF04828"/>
    </source>
</evidence>
<feature type="region of interest" description="Disordered" evidence="4">
    <location>
        <begin position="1"/>
        <end position="163"/>
    </location>
</feature>
<sequence>MDSEYSPSCKTRYSSGSSSSESFGLIPPPPDSDDDNASETHARLEFDGCHRAAAAADSLSDEDYDHSHKDETSQREHDKSINRIDFPNPRYNRSFISEGSKRYVESSGQNGSIASNSSGSKRCCPKEHNSSHSTVHTASSSRSTASRGQTTAPRTARSEYSVQGLQSITSDADHDEKDESLINDLFDLLPENQSPLVHKRLSENESISSSDSGHKSTLADSSDITDLDEADQWSLRLGLQSILTVSSIFAMRCAVDHWKCSCAHERRLGVMGMYLQSLGIIDRISIQVRLRVGFHMIKRHVLHRKNQLYALQLLSKIRNQTMLRAVFQRWFDKHRQLLEVNGYIDRARSKIIRSKWLSWKNYTARAKERRRKCFIMMIFNRWRIWTEDRIEERQKEYQALMHWASALSSKAFHGLRQIAQHSKERRSSHYYRLISPASKAREFSDSSLPFLISNRNPDPFNDILRARTDLQNGTRRSYYFGSPTRHSPLNPRPYSVSIENTFQRPHKTVREPCIGPFSPLRRNCTSDVGSTIRSRLPNSFIAQEKKENYQPNTSFATQRFPRMRSIIDLQRDRSEVATLLNEIVDKVEQRLFVQPNHYSSYAGCTSPYSYEHMYKLFTRSLCDESSGASMLERSEHMTDGSLAHNFSNRMLQLYIALILATFIITNIIQTKEPDMNSIRANISCHCGKVKLSIDSPSVLRFVCYCKDCRGYYTTLNSLALKHNLPVPTPGKLDSFGGVDYSQLYPQDIKVVEGREQLATCLIREKSPYHRTYCRSCYTPLYSIGQGTGAALLNSALLSDDAQTNGVKFRIIGRQALKGDGSVQKPSISWSVPISWFFTMPKRVKSKKGVLPEPEQSIESKDIEILEGFVQG</sequence>
<evidence type="ECO:0000313" key="7">
    <source>
        <dbReference type="Proteomes" id="UP001530400"/>
    </source>
</evidence>
<dbReference type="EMBL" id="JALLPJ020001416">
    <property type="protein sequence ID" value="KAL3764616.1"/>
    <property type="molecule type" value="Genomic_DNA"/>
</dbReference>
<gene>
    <name evidence="6" type="ORF">ACHAWO_012127</name>
</gene>
<feature type="compositionally biased region" description="Polar residues" evidence="4">
    <location>
        <begin position="106"/>
        <end position="120"/>
    </location>
</feature>
<dbReference type="GO" id="GO:0046872">
    <property type="term" value="F:metal ion binding"/>
    <property type="evidence" value="ECO:0007669"/>
    <property type="project" value="UniProtKB-KW"/>
</dbReference>
<evidence type="ECO:0000256" key="3">
    <source>
        <dbReference type="ARBA" id="ARBA00022833"/>
    </source>
</evidence>
<feature type="compositionally biased region" description="Polar residues" evidence="4">
    <location>
        <begin position="1"/>
        <end position="13"/>
    </location>
</feature>
<dbReference type="Pfam" id="PF04828">
    <property type="entry name" value="GFA"/>
    <property type="match status" value="1"/>
</dbReference>
<comment type="caution">
    <text evidence="6">The sequence shown here is derived from an EMBL/GenBank/DDBJ whole genome shotgun (WGS) entry which is preliminary data.</text>
</comment>
<feature type="compositionally biased region" description="Polar residues" evidence="4">
    <location>
        <begin position="148"/>
        <end position="163"/>
    </location>
</feature>
<dbReference type="Gene3D" id="3.90.1590.10">
    <property type="entry name" value="glutathione-dependent formaldehyde- activating enzyme (gfa)"/>
    <property type="match status" value="1"/>
</dbReference>
<accession>A0ABD3MRP0</accession>
<feature type="compositionally biased region" description="Low complexity" evidence="4">
    <location>
        <begin position="131"/>
        <end position="147"/>
    </location>
</feature>
<evidence type="ECO:0000256" key="1">
    <source>
        <dbReference type="ARBA" id="ARBA00005495"/>
    </source>
</evidence>
<feature type="region of interest" description="Disordered" evidence="4">
    <location>
        <begin position="201"/>
        <end position="220"/>
    </location>
</feature>
<dbReference type="SUPFAM" id="SSF51316">
    <property type="entry name" value="Mss4-like"/>
    <property type="match status" value="1"/>
</dbReference>
<dbReference type="InterPro" id="IPR006913">
    <property type="entry name" value="CENP-V/GFA"/>
</dbReference>
<organism evidence="6 7">
    <name type="scientific">Cyclotella atomus</name>
    <dbReference type="NCBI Taxonomy" id="382360"/>
    <lineage>
        <taxon>Eukaryota</taxon>
        <taxon>Sar</taxon>
        <taxon>Stramenopiles</taxon>
        <taxon>Ochrophyta</taxon>
        <taxon>Bacillariophyta</taxon>
        <taxon>Coscinodiscophyceae</taxon>
        <taxon>Thalassiosirophycidae</taxon>
        <taxon>Stephanodiscales</taxon>
        <taxon>Stephanodiscaceae</taxon>
        <taxon>Cyclotella</taxon>
    </lineage>
</organism>
<keyword evidence="3" id="KW-0862">Zinc</keyword>
<dbReference type="InterPro" id="IPR011057">
    <property type="entry name" value="Mss4-like_sf"/>
</dbReference>
<comment type="similarity">
    <text evidence="1">Belongs to the Gfa family.</text>
</comment>
<feature type="compositionally biased region" description="Basic and acidic residues" evidence="4">
    <location>
        <begin position="38"/>
        <end position="50"/>
    </location>
</feature>
<reference evidence="6 7" key="1">
    <citation type="submission" date="2024-10" db="EMBL/GenBank/DDBJ databases">
        <title>Updated reference genomes for cyclostephanoid diatoms.</title>
        <authorList>
            <person name="Roberts W.R."/>
            <person name="Alverson A.J."/>
        </authorList>
    </citation>
    <scope>NUCLEOTIDE SEQUENCE [LARGE SCALE GENOMIC DNA]</scope>
    <source>
        <strain evidence="6 7">AJA010-31</strain>
    </source>
</reference>
<keyword evidence="7" id="KW-1185">Reference proteome</keyword>
<feature type="compositionally biased region" description="Basic and acidic residues" evidence="4">
    <location>
        <begin position="65"/>
        <end position="82"/>
    </location>
</feature>
<evidence type="ECO:0000256" key="2">
    <source>
        <dbReference type="ARBA" id="ARBA00022723"/>
    </source>
</evidence>
<dbReference type="Proteomes" id="UP001530400">
    <property type="component" value="Unassembled WGS sequence"/>
</dbReference>